<dbReference type="PANTHER" id="PTHR38471:SF2">
    <property type="entry name" value="FOUR HELIX BUNDLE PROTEIN"/>
    <property type="match status" value="1"/>
</dbReference>
<dbReference type="NCBIfam" id="NF008911">
    <property type="entry name" value="PRK12275.1-2"/>
    <property type="match status" value="1"/>
</dbReference>
<comment type="caution">
    <text evidence="1">The sequence shown here is derived from an EMBL/GenBank/DDBJ whole genome shotgun (WGS) entry which is preliminary data.</text>
</comment>
<reference evidence="1" key="1">
    <citation type="submission" date="2022-07" db="EMBL/GenBank/DDBJ databases">
        <title>Gramela sediminis sp. nov., isolated from deep-sea sediment of the Indian Ocean.</title>
        <authorList>
            <person name="Shi H."/>
        </authorList>
    </citation>
    <scope>NUCLEOTIDE SEQUENCE</scope>
    <source>
        <strain evidence="1">GC03-9</strain>
    </source>
</reference>
<dbReference type="PANTHER" id="PTHR38471">
    <property type="entry name" value="FOUR HELIX BUNDLE PROTEIN"/>
    <property type="match status" value="1"/>
</dbReference>
<accession>A0A9X2KXI7</accession>
<name>A0A9X2KXI7_9FLAO</name>
<gene>
    <name evidence="1" type="ORF">MKO06_09215</name>
</gene>
<dbReference type="EMBL" id="JANCNS010000002">
    <property type="protein sequence ID" value="MCP9200086.1"/>
    <property type="molecule type" value="Genomic_DNA"/>
</dbReference>
<proteinExistence type="predicted"/>
<dbReference type="SUPFAM" id="SSF158446">
    <property type="entry name" value="IVS-encoded protein-like"/>
    <property type="match status" value="1"/>
</dbReference>
<dbReference type="CDD" id="cd16377">
    <property type="entry name" value="23S_rRNA_IVP_like"/>
    <property type="match status" value="1"/>
</dbReference>
<evidence type="ECO:0000313" key="2">
    <source>
        <dbReference type="Proteomes" id="UP001155280"/>
    </source>
</evidence>
<dbReference type="Pfam" id="PF05635">
    <property type="entry name" value="23S_rRNA_IVP"/>
    <property type="match status" value="1"/>
</dbReference>
<organism evidence="1 2">
    <name type="scientific">Christiangramia oceanisediminis</name>
    <dbReference type="NCBI Taxonomy" id="2920386"/>
    <lineage>
        <taxon>Bacteria</taxon>
        <taxon>Pseudomonadati</taxon>
        <taxon>Bacteroidota</taxon>
        <taxon>Flavobacteriia</taxon>
        <taxon>Flavobacteriales</taxon>
        <taxon>Flavobacteriaceae</taxon>
        <taxon>Christiangramia</taxon>
    </lineage>
</organism>
<dbReference type="RefSeq" id="WP_241551893.1">
    <property type="nucleotide sequence ID" value="NZ_JANCNS010000002.1"/>
</dbReference>
<dbReference type="Proteomes" id="UP001155280">
    <property type="component" value="Unassembled WGS sequence"/>
</dbReference>
<dbReference type="InterPro" id="IPR012657">
    <property type="entry name" value="23S_rRNA-intervening_sequence"/>
</dbReference>
<dbReference type="AlphaFoldDB" id="A0A9X2KXI7"/>
<dbReference type="Gene3D" id="1.20.1440.60">
    <property type="entry name" value="23S rRNA-intervening sequence"/>
    <property type="match status" value="1"/>
</dbReference>
<keyword evidence="2" id="KW-1185">Reference proteome</keyword>
<protein>
    <submittedName>
        <fullName evidence="1">Four helix bundle protein</fullName>
    </submittedName>
</protein>
<evidence type="ECO:0000313" key="1">
    <source>
        <dbReference type="EMBL" id="MCP9200086.1"/>
    </source>
</evidence>
<dbReference type="InterPro" id="IPR036583">
    <property type="entry name" value="23S_rRNA_IVS_sf"/>
</dbReference>
<sequence>MHKLNDLKIWNKAMIIAEEIYKLSAGFPSDERFGLTSQIRRCAISIPSNIAEGAGREKKGEFKNFLSIASGSSYELFTQLTLAYKLNLISKELVDPILEKVTEIQKMNYSLIKSLKQ</sequence>
<dbReference type="NCBIfam" id="TIGR02436">
    <property type="entry name" value="four helix bundle protein"/>
    <property type="match status" value="1"/>
</dbReference>